<organism evidence="1">
    <name type="scientific">Borrelia miyamotoi FR64b</name>
    <dbReference type="NCBI Taxonomy" id="1292392"/>
    <lineage>
        <taxon>Bacteria</taxon>
        <taxon>Pseudomonadati</taxon>
        <taxon>Spirochaetota</taxon>
        <taxon>Spirochaetia</taxon>
        <taxon>Spirochaetales</taxon>
        <taxon>Borreliaceae</taxon>
        <taxon>Borrelia</taxon>
    </lineage>
</organism>
<proteinExistence type="predicted"/>
<sequence length="101" mass="12182">DVNFPILNPEDIDYEYIYSYLKEWILKKYADNLEIKIKQIDTDEYLCETIQGALMNNILDMFYQDYKEILLGKLEKRPIKKPETEIKTLKLKEEEVLQEQS</sequence>
<gene>
    <name evidence="1" type="ORF">BOM_1398</name>
</gene>
<geneLocation type="plasmid" evidence="1">
    <name>unnamed</name>
</geneLocation>
<evidence type="ECO:0000313" key="1">
    <source>
        <dbReference type="EMBL" id="AHH05941.1"/>
    </source>
</evidence>
<name>W5SLJ0_9SPIR</name>
<feature type="non-terminal residue" evidence="1">
    <location>
        <position position="1"/>
    </location>
</feature>
<reference evidence="1" key="1">
    <citation type="submission" date="2013-02" db="EMBL/GenBank/DDBJ databases">
        <title>Comparative genomics of Borrelia species.</title>
        <authorList>
            <person name="Schwan T.G."/>
            <person name="Raffel S.J."/>
            <person name="Porcella S.F."/>
        </authorList>
    </citation>
    <scope>NUCLEOTIDE SEQUENCE</scope>
    <source>
        <strain evidence="1">FR64b</strain>
        <plasmid evidence="1">unnamed</plasmid>
    </source>
</reference>
<protein>
    <recommendedName>
        <fullName evidence="2">BBG30-like protein</fullName>
    </recommendedName>
</protein>
<dbReference type="HOGENOM" id="CLU_2283218_0_0_12"/>
<accession>W5SLJ0</accession>
<dbReference type="EMBL" id="CP004246">
    <property type="protein sequence ID" value="AHH05941.1"/>
    <property type="molecule type" value="Genomic_DNA"/>
</dbReference>
<dbReference type="AlphaFoldDB" id="W5SLJ0"/>
<evidence type="ECO:0008006" key="2">
    <source>
        <dbReference type="Google" id="ProtNLM"/>
    </source>
</evidence>
<keyword evidence="1" id="KW-0614">Plasmid</keyword>